<evidence type="ECO:0000313" key="1">
    <source>
        <dbReference type="EMBL" id="EHL14776.1"/>
    </source>
</evidence>
<proteinExistence type="predicted"/>
<dbReference type="Proteomes" id="UP000017818">
    <property type="component" value="Unassembled WGS sequence"/>
</dbReference>
<dbReference type="RefSeq" id="WP_009526731.1">
    <property type="nucleotide sequence ID" value="NZ_JH815225.1"/>
</dbReference>
<evidence type="ECO:0008006" key="3">
    <source>
        <dbReference type="Google" id="ProtNLM"/>
    </source>
</evidence>
<dbReference type="SUPFAM" id="SSF49265">
    <property type="entry name" value="Fibronectin type III"/>
    <property type="match status" value="1"/>
</dbReference>
<dbReference type="InterPro" id="IPR036116">
    <property type="entry name" value="FN3_sf"/>
</dbReference>
<comment type="caution">
    <text evidence="1">The sequence shown here is derived from an EMBL/GenBank/DDBJ whole genome shotgun (WGS) entry which is preliminary data.</text>
</comment>
<sequence length="997" mass="111748">MTENWYIVLGLDFDPNPVQDETVIEQKIEEKRKFWSSKANDFNHGAEYRKYSQMLPDIKKDMIGPENIRAELIKDACDKTYGPIDKTLKMIKKTEIPQDTIEKMATKLKVDVETVKRRASALGIKIVASQGGDFQATYDKYYKTKPQNADKYNGMNALLKSFNVTNLYEFLYAGTTIKNSQNLPCDALKQRAKERKTKEFYKNDSVSGSGSKICGQCDECFKDEATKQIYDKYLEYNARKTVLDELKSFFELSGELTQDTYADYTGRLTEIFKNRKDAENLLLAFCKVEKIPVPASGVEKKENTHIKICRCGCTNDVSDGRKFCKACGLELEIKCPKCGTINDATINVCKCGFKFENIDKAVSLCELASDALDTMDFSVAEMHLKDADKYWPGSDRVSQLNERLRDLKSRVGTAVEDMCKACKEKKYYEARRQLESVKKFSPSYSEPAIEEEINNGILTAEKFKSIAQSGKNETEIVDACTKAYEACNDCPGVREIISKYPPAAPTELVVVADSSAKVNVLSWKRSTTDGLLYYSVIRKEGAIPISVQDGTLIGRVSMCSINDQNVLPGIQYFYAVFAERAGVYSNALTYKDAVSNLFEISGVKIAAGDGVLQLNWDPIADNATVNIERSDHLGKTTKLNCNSKSNFVDKDLNNDEEYTYKVYLSYSIGIKKTDTKGINISGTPTRPPLPIEKLVIKPSQGNEFQIDWENPENSDVQFFYSTKKPDFISGDLLPVSTLESTMNTLIVSKTSNTTGTFKYEGDDLIYVIAVVVKSGSAVIGTISRASKGGTVKVNSASLVNGKIMINVELPKDVTGFVVLYRHDQFPDDISDTSTTRKYIPLKQYQYDGGLVIDSNELENYYFSVFAEFRRDGESDYSTGTDYLFSNVSKETITYSISVNKKLFGGGIINLTFESENKKFRLPDIDVMSAQDRAPMFKKSGKLFHQIEAQETNGSVTISIPLKKGLPRETYIKPFLQDENLAGRYVLKIKLGSDHKIS</sequence>
<dbReference type="InterPro" id="IPR013783">
    <property type="entry name" value="Ig-like_fold"/>
</dbReference>
<evidence type="ECO:0000313" key="2">
    <source>
        <dbReference type="Proteomes" id="UP000017818"/>
    </source>
</evidence>
<organism evidence="1 2">
    <name type="scientific">Peptoanaerobacter stomatis</name>
    <dbReference type="NCBI Taxonomy" id="796937"/>
    <lineage>
        <taxon>Bacteria</taxon>
        <taxon>Bacillati</taxon>
        <taxon>Bacillota</taxon>
        <taxon>Clostridia</taxon>
        <taxon>Peptostreptococcales</taxon>
        <taxon>Filifactoraceae</taxon>
        <taxon>Peptoanaerobacter</taxon>
    </lineage>
</organism>
<gene>
    <name evidence="1" type="ORF">HMPREF9630_00819</name>
</gene>
<dbReference type="EMBL" id="AFZF02000004">
    <property type="protein sequence ID" value="EHL14776.1"/>
    <property type="molecule type" value="Genomic_DNA"/>
</dbReference>
<dbReference type="HOGENOM" id="CLU_304359_0_0_9"/>
<accession>V9HJG0</accession>
<dbReference type="AlphaFoldDB" id="V9HJG0"/>
<dbReference type="OrthoDB" id="9788304at2"/>
<dbReference type="Gene3D" id="2.60.40.10">
    <property type="entry name" value="Immunoglobulins"/>
    <property type="match status" value="2"/>
</dbReference>
<protein>
    <recommendedName>
        <fullName evidence="3">Fibronectin type-III domain-containing protein</fullName>
    </recommendedName>
</protein>
<name>V9HJG0_9FIRM</name>
<reference evidence="1 2" key="1">
    <citation type="submission" date="2012-05" db="EMBL/GenBank/DDBJ databases">
        <title>The Genome Sequence of Eubacteriaceae bacterium CM2.</title>
        <authorList>
            <consortium name="The Broad Institute Genome Sequencing Platform"/>
            <person name="Earl A."/>
            <person name="Ward D."/>
            <person name="Feldgarden M."/>
            <person name="Gevers D."/>
            <person name="Sizova M."/>
            <person name="Hazen A."/>
            <person name="Epstein S."/>
            <person name="Walker B."/>
            <person name="Young S.K."/>
            <person name="Zeng Q."/>
            <person name="Gargeya S."/>
            <person name="Fitzgerald M."/>
            <person name="Haas B."/>
            <person name="Abouelleil A."/>
            <person name="Alvarado L."/>
            <person name="Arachchi H.M."/>
            <person name="Berlin A."/>
            <person name="Chapman S.B."/>
            <person name="Goldberg J."/>
            <person name="Griggs A."/>
            <person name="Gujja S."/>
            <person name="Hansen M."/>
            <person name="Howarth C."/>
            <person name="Imamovic A."/>
            <person name="Larimer J."/>
            <person name="McCowen C."/>
            <person name="Montmayeur A."/>
            <person name="Murphy C."/>
            <person name="Neiman D."/>
            <person name="Pearson M."/>
            <person name="Priest M."/>
            <person name="Roberts A."/>
            <person name="Saif S."/>
            <person name="Shea T."/>
            <person name="Sisk P."/>
            <person name="Sykes S."/>
            <person name="Wortman J."/>
            <person name="Nusbaum C."/>
            <person name="Birren B."/>
        </authorList>
    </citation>
    <scope>NUCLEOTIDE SEQUENCE [LARGE SCALE GENOMIC DNA]</scope>
    <source>
        <strain evidence="1 2">CM2</strain>
    </source>
</reference>